<dbReference type="GO" id="GO:0005802">
    <property type="term" value="C:trans-Golgi network"/>
    <property type="evidence" value="ECO:0007669"/>
    <property type="project" value="TreeGrafter"/>
</dbReference>
<dbReference type="InterPro" id="IPR032631">
    <property type="entry name" value="P-type_ATPase_N"/>
</dbReference>
<feature type="domain" description="P-type ATPase N-terminal" evidence="1">
    <location>
        <begin position="25"/>
        <end position="86"/>
    </location>
</feature>
<dbReference type="Pfam" id="PF16209">
    <property type="entry name" value="PhoLip_ATPase_N"/>
    <property type="match status" value="1"/>
</dbReference>
<reference evidence="2" key="1">
    <citation type="submission" date="2015-07" db="EMBL/GenBank/DDBJ databases">
        <title>MeaNS - Measles Nucleotide Surveillance Program.</title>
        <authorList>
            <person name="Tran T."/>
            <person name="Druce J."/>
        </authorList>
    </citation>
    <scope>NUCLEOTIDE SEQUENCE</scope>
    <source>
        <strain evidence="2">UCB-OBI-ISO-001</strain>
        <tissue evidence="2">Gonad</tissue>
    </source>
</reference>
<name>A0A0L8H5M7_OCTBM</name>
<protein>
    <recommendedName>
        <fullName evidence="1">P-type ATPase N-terminal domain-containing protein</fullName>
    </recommendedName>
</protein>
<dbReference type="AlphaFoldDB" id="A0A0L8H5M7"/>
<dbReference type="EMBL" id="KQ419280">
    <property type="protein sequence ID" value="KOF84075.1"/>
    <property type="molecule type" value="Genomic_DNA"/>
</dbReference>
<dbReference type="GO" id="GO:0005886">
    <property type="term" value="C:plasma membrane"/>
    <property type="evidence" value="ECO:0007669"/>
    <property type="project" value="TreeGrafter"/>
</dbReference>
<evidence type="ECO:0000313" key="2">
    <source>
        <dbReference type="EMBL" id="KOF84075.1"/>
    </source>
</evidence>
<sequence length="159" mass="18599">YQSMHDVPESETTEEVEPTNQRVVYINTSQPVKYCSNKISTAKYNFASFLPKFLFEQFGRYANQFFLFIALLQQIPNVSPTGRYTTAVPLLFILTVSAIKEVIEDWKRHKADEGVNNREVLVLYTHIHNIIHTHIHIQSHWYISRFVHATTQGDDFYAF</sequence>
<organism evidence="2">
    <name type="scientific">Octopus bimaculoides</name>
    <name type="common">California two-spotted octopus</name>
    <dbReference type="NCBI Taxonomy" id="37653"/>
    <lineage>
        <taxon>Eukaryota</taxon>
        <taxon>Metazoa</taxon>
        <taxon>Spiralia</taxon>
        <taxon>Lophotrochozoa</taxon>
        <taxon>Mollusca</taxon>
        <taxon>Cephalopoda</taxon>
        <taxon>Coleoidea</taxon>
        <taxon>Octopodiformes</taxon>
        <taxon>Octopoda</taxon>
        <taxon>Incirrata</taxon>
        <taxon>Octopodidae</taxon>
        <taxon>Octopus</taxon>
    </lineage>
</organism>
<dbReference type="SUPFAM" id="SSF81665">
    <property type="entry name" value="Calcium ATPase, transmembrane domain M"/>
    <property type="match status" value="1"/>
</dbReference>
<gene>
    <name evidence="2" type="ORF">OCBIM_22022676mg</name>
</gene>
<feature type="non-terminal residue" evidence="2">
    <location>
        <position position="1"/>
    </location>
</feature>
<dbReference type="GO" id="GO:0045332">
    <property type="term" value="P:phospholipid translocation"/>
    <property type="evidence" value="ECO:0007669"/>
    <property type="project" value="TreeGrafter"/>
</dbReference>
<evidence type="ECO:0000259" key="1">
    <source>
        <dbReference type="Pfam" id="PF16209"/>
    </source>
</evidence>
<dbReference type="GO" id="GO:0140326">
    <property type="term" value="F:ATPase-coupled intramembrane lipid transporter activity"/>
    <property type="evidence" value="ECO:0007669"/>
    <property type="project" value="TreeGrafter"/>
</dbReference>
<dbReference type="InterPro" id="IPR023298">
    <property type="entry name" value="ATPase_P-typ_TM_dom_sf"/>
</dbReference>
<accession>A0A0L8H5M7</accession>
<dbReference type="PANTHER" id="PTHR24092">
    <property type="entry name" value="PROBABLE PHOSPHOLIPID-TRANSPORTING ATPASE"/>
    <property type="match status" value="1"/>
</dbReference>
<dbReference type="PANTHER" id="PTHR24092:SF150">
    <property type="entry name" value="PHOSPHOLIPID-TRANSPORTING ATPASE"/>
    <property type="match status" value="1"/>
</dbReference>
<proteinExistence type="predicted"/>
<dbReference type="OrthoDB" id="377733at2759"/>
<dbReference type="STRING" id="37653.A0A0L8H5M7"/>